<reference evidence="2 3" key="2">
    <citation type="submission" date="2015-10" db="EMBL/GenBank/DDBJ databases">
        <title>Draft Genome Sequence of Prosthecomicrobium hirschii ATCC 27832.</title>
        <authorList>
            <person name="Daniel J."/>
            <person name="Givan S.A."/>
            <person name="Brun Y.V."/>
            <person name="Brown P.J."/>
        </authorList>
    </citation>
    <scope>NUCLEOTIDE SEQUENCE [LARGE SCALE GENOMIC DNA]</scope>
    <source>
        <strain evidence="2 3">16</strain>
    </source>
</reference>
<dbReference type="PRINTS" id="PR00445">
    <property type="entry name" value="HUPFHYPC"/>
</dbReference>
<dbReference type="NCBIfam" id="TIGR00074">
    <property type="entry name" value="hypC_hupF"/>
    <property type="match status" value="1"/>
</dbReference>
<dbReference type="RefSeq" id="WP_054359139.1">
    <property type="nucleotide sequence ID" value="NZ_JAPCYQ010000001.1"/>
</dbReference>
<accession>A0A0P6VK59</accession>
<proteinExistence type="inferred from homology"/>
<dbReference type="EMBL" id="LJYW01000001">
    <property type="protein sequence ID" value="KPL52976.1"/>
    <property type="molecule type" value="Genomic_DNA"/>
</dbReference>
<dbReference type="STRING" id="665126.ABB55_12745"/>
<dbReference type="GO" id="GO:1902670">
    <property type="term" value="F:carbon dioxide binding"/>
    <property type="evidence" value="ECO:0007669"/>
    <property type="project" value="TreeGrafter"/>
</dbReference>
<dbReference type="Proteomes" id="UP000048984">
    <property type="component" value="Unassembled WGS sequence"/>
</dbReference>
<dbReference type="SUPFAM" id="SSF159127">
    <property type="entry name" value="HupF/HypC-like"/>
    <property type="match status" value="1"/>
</dbReference>
<reference evidence="2 3" key="1">
    <citation type="submission" date="2015-09" db="EMBL/GenBank/DDBJ databases">
        <authorList>
            <person name="Jackson K.R."/>
            <person name="Lunt B.L."/>
            <person name="Fisher J.N.B."/>
            <person name="Gardner A.V."/>
            <person name="Bailey M.E."/>
            <person name="Deus L.M."/>
            <person name="Earl A.S."/>
            <person name="Gibby P.D."/>
            <person name="Hartmann K.A."/>
            <person name="Liu J.E."/>
            <person name="Manci A.M."/>
            <person name="Nielsen D.A."/>
            <person name="Solomon M.B."/>
            <person name="Breakwell D.P."/>
            <person name="Burnett S.H."/>
            <person name="Grose J.H."/>
        </authorList>
    </citation>
    <scope>NUCLEOTIDE SEQUENCE [LARGE SCALE GENOMIC DNA]</scope>
    <source>
        <strain evidence="2 3">16</strain>
    </source>
</reference>
<sequence length="83" mass="8439">MCLAIPALVTGLLPDGMARISLDGVVKTISVALVEDVRPGDYVIVHVGHALARIDPDEAERTLALLAEAGALGAAVAAAEARP</sequence>
<dbReference type="GO" id="GO:0051604">
    <property type="term" value="P:protein maturation"/>
    <property type="evidence" value="ECO:0007669"/>
    <property type="project" value="TreeGrafter"/>
</dbReference>
<dbReference type="Gene3D" id="2.30.30.140">
    <property type="match status" value="1"/>
</dbReference>
<dbReference type="PANTHER" id="PTHR35177:SF2">
    <property type="entry name" value="HYDROGENASE MATURATION FACTOR HYBG"/>
    <property type="match status" value="1"/>
</dbReference>
<dbReference type="Pfam" id="PF01455">
    <property type="entry name" value="HupF_HypC"/>
    <property type="match status" value="1"/>
</dbReference>
<organism evidence="2 3">
    <name type="scientific">Prosthecodimorpha hirschii</name>
    <dbReference type="NCBI Taxonomy" id="665126"/>
    <lineage>
        <taxon>Bacteria</taxon>
        <taxon>Pseudomonadati</taxon>
        <taxon>Pseudomonadota</taxon>
        <taxon>Alphaproteobacteria</taxon>
        <taxon>Hyphomicrobiales</taxon>
        <taxon>Ancalomicrobiaceae</taxon>
        <taxon>Prosthecodimorpha</taxon>
    </lineage>
</organism>
<dbReference type="AlphaFoldDB" id="A0A0P6VK59"/>
<dbReference type="PANTHER" id="PTHR35177">
    <property type="entry name" value="HYDROGENASE MATURATION FACTOR HYBG"/>
    <property type="match status" value="1"/>
</dbReference>
<evidence type="ECO:0000313" key="3">
    <source>
        <dbReference type="Proteomes" id="UP000048984"/>
    </source>
</evidence>
<keyword evidence="3" id="KW-1185">Reference proteome</keyword>
<dbReference type="InterPro" id="IPR001109">
    <property type="entry name" value="Hydrogenase_HupF/HypC"/>
</dbReference>
<dbReference type="OrthoDB" id="9806017at2"/>
<name>A0A0P6VK59_9HYPH</name>
<protein>
    <submittedName>
        <fullName evidence="2">Hydrogenase assembly protein HupF</fullName>
    </submittedName>
</protein>
<evidence type="ECO:0000256" key="1">
    <source>
        <dbReference type="ARBA" id="ARBA00006018"/>
    </source>
</evidence>
<evidence type="ECO:0000313" key="2">
    <source>
        <dbReference type="EMBL" id="KPL52976.1"/>
    </source>
</evidence>
<dbReference type="GO" id="GO:0005506">
    <property type="term" value="F:iron ion binding"/>
    <property type="evidence" value="ECO:0007669"/>
    <property type="project" value="TreeGrafter"/>
</dbReference>
<gene>
    <name evidence="2" type="ORF">ABB55_12745</name>
</gene>
<comment type="similarity">
    <text evidence="1">Belongs to the HupF/HypC family.</text>
</comment>
<comment type="caution">
    <text evidence="2">The sequence shown here is derived from an EMBL/GenBank/DDBJ whole genome shotgun (WGS) entry which is preliminary data.</text>
</comment>